<evidence type="ECO:0000313" key="2">
    <source>
        <dbReference type="EMBL" id="CAG8437660.1"/>
    </source>
</evidence>
<sequence>MVFKEFKKPKVSHERSVILRNYNKYDGHQYVAISPNGNWIVALNTKSYQIKLYKFEDLKKAYMIMNFDDRNIKIPFLKKNWSLTVSNEFILTDGTVEVLIAVSCFDHDDMKVKKNKSKSPQPPYNEDSSVEEADVNVNDNDQDKSSTFIIATARQLKIASPINNKGGIIKFLDTKNDDDTTELVLINARGITKASIIHGTIGSVNYNRKSDYSNFFYSNKLIEKFNFPKSFYEELKRLPKNETCAYFIHRCLIKDCDDWQPEPLLVIVIWDLFSSSDNCVRRIYDTSSLFSIENAYLQRLAFVSGKLIIITEDGTIISALEQLNIDKLLNPENNNTRNVINTTSPEKFGITSTSTTTITLTDYHLSYDLLGNRLDHETVQAIVEDTEPWLQNKYYNRTTVYLDESNSTQLIIGESTVQVWRKRKGIATDSSPKRILEYIWTNPFQEMQIQSLQVAYKEFSLVVYIPSEISPGLQVIIEWPDKVNVPVDACKALRFLDQKSNQPSGSNYQHTFENIIQQTENIIKKYIVSKSGLWRMLDIRYDLMAHLIRGNRVSIVKNILSFKYKNGMKKSLHIPRLYSWDGRVKETDLEIAIKYSKGEYRKDSVIVKYLLDYYSDNATNNSNWMFTVSKAIPLLYEYKLAYFVKELFQKPCFGSNEIYLNGSDINIEDIIDSDHKNIHALNIDIGLIKRNDFKKMIFRKEQR</sequence>
<organism evidence="2 3">
    <name type="scientific">Funneliformis caledonium</name>
    <dbReference type="NCBI Taxonomy" id="1117310"/>
    <lineage>
        <taxon>Eukaryota</taxon>
        <taxon>Fungi</taxon>
        <taxon>Fungi incertae sedis</taxon>
        <taxon>Mucoromycota</taxon>
        <taxon>Glomeromycotina</taxon>
        <taxon>Glomeromycetes</taxon>
        <taxon>Glomerales</taxon>
        <taxon>Glomeraceae</taxon>
        <taxon>Funneliformis</taxon>
    </lineage>
</organism>
<dbReference type="Proteomes" id="UP000789570">
    <property type="component" value="Unassembled WGS sequence"/>
</dbReference>
<reference evidence="2" key="1">
    <citation type="submission" date="2021-06" db="EMBL/GenBank/DDBJ databases">
        <authorList>
            <person name="Kallberg Y."/>
            <person name="Tangrot J."/>
            <person name="Rosling A."/>
        </authorList>
    </citation>
    <scope>NUCLEOTIDE SEQUENCE</scope>
    <source>
        <strain evidence="2">UK204</strain>
    </source>
</reference>
<dbReference type="EMBL" id="CAJVPQ010000021">
    <property type="protein sequence ID" value="CAG8437660.1"/>
    <property type="molecule type" value="Genomic_DNA"/>
</dbReference>
<dbReference type="OrthoDB" id="2433234at2759"/>
<evidence type="ECO:0000313" key="3">
    <source>
        <dbReference type="Proteomes" id="UP000789570"/>
    </source>
</evidence>
<keyword evidence="3" id="KW-1185">Reference proteome</keyword>
<name>A0A9N8YPA0_9GLOM</name>
<evidence type="ECO:0000256" key="1">
    <source>
        <dbReference type="SAM" id="MobiDB-lite"/>
    </source>
</evidence>
<dbReference type="AlphaFoldDB" id="A0A9N8YPA0"/>
<accession>A0A9N8YPA0</accession>
<comment type="caution">
    <text evidence="2">The sequence shown here is derived from an EMBL/GenBank/DDBJ whole genome shotgun (WGS) entry which is preliminary data.</text>
</comment>
<protein>
    <submittedName>
        <fullName evidence="2">10245_t:CDS:1</fullName>
    </submittedName>
</protein>
<gene>
    <name evidence="2" type="ORF">FCALED_LOCUS259</name>
</gene>
<feature type="region of interest" description="Disordered" evidence="1">
    <location>
        <begin position="112"/>
        <end position="137"/>
    </location>
</feature>
<proteinExistence type="predicted"/>